<dbReference type="OrthoDB" id="412788at2759"/>
<accession>A0A9W9RQZ4</accession>
<reference evidence="2" key="2">
    <citation type="journal article" date="2023" name="IMA Fungus">
        <title>Comparative genomic study of the Penicillium genus elucidates a diverse pangenome and 15 lateral gene transfer events.</title>
        <authorList>
            <person name="Petersen C."/>
            <person name="Sorensen T."/>
            <person name="Nielsen M.R."/>
            <person name="Sondergaard T.E."/>
            <person name="Sorensen J.L."/>
            <person name="Fitzpatrick D.A."/>
            <person name="Frisvad J.C."/>
            <person name="Nielsen K.L."/>
        </authorList>
    </citation>
    <scope>NUCLEOTIDE SEQUENCE</scope>
    <source>
        <strain evidence="2">IBT 29864</strain>
    </source>
</reference>
<sequence>MDHSDQYVPLHFLERSELYDTVKPYNFHYFPKQIFPLHNVKHDIQTVCVRSMRPLVSTLSIDTQGFEVHRLATEMTYEDFMDEDVVRDKYFKELELHLKEKLGAHEVRALDSQLRLKDPEFPAFGGKPHPKPQPSLMLHADVTLEASKSIIGDLYGDDAARITNSRFQVITVWKPLSVPVRDWPLALCDASSIDPADFEPSDIIYPNYVAENLMLHYSSNQTWYWLPDQQPDEVLVFKAVDSDKRYNHPCSHGAFPLPGQDLKTIPRRESIDVRLLVMYADIEYPESKPWAS</sequence>
<dbReference type="NCBIfam" id="NF041278">
    <property type="entry name" value="CmcJ_NvfI_EfuI"/>
    <property type="match status" value="1"/>
</dbReference>
<dbReference type="PANTHER" id="PTHR34598">
    <property type="entry name" value="BLL6449 PROTEIN"/>
    <property type="match status" value="1"/>
</dbReference>
<organism evidence="2 3">
    <name type="scientific">Penicillium cataractarum</name>
    <dbReference type="NCBI Taxonomy" id="2100454"/>
    <lineage>
        <taxon>Eukaryota</taxon>
        <taxon>Fungi</taxon>
        <taxon>Dikarya</taxon>
        <taxon>Ascomycota</taxon>
        <taxon>Pezizomycotina</taxon>
        <taxon>Eurotiomycetes</taxon>
        <taxon>Eurotiomycetidae</taxon>
        <taxon>Eurotiales</taxon>
        <taxon>Aspergillaceae</taxon>
        <taxon>Penicillium</taxon>
    </lineage>
</organism>
<dbReference type="AlphaFoldDB" id="A0A9W9RQZ4"/>
<evidence type="ECO:0000256" key="1">
    <source>
        <dbReference type="ARBA" id="ARBA00023604"/>
    </source>
</evidence>
<dbReference type="GO" id="GO:0016491">
    <property type="term" value="F:oxidoreductase activity"/>
    <property type="evidence" value="ECO:0007669"/>
    <property type="project" value="InterPro"/>
</dbReference>
<keyword evidence="3" id="KW-1185">Reference proteome</keyword>
<gene>
    <name evidence="2" type="ORF">N7496_010499</name>
</gene>
<proteinExistence type="inferred from homology"/>
<dbReference type="GeneID" id="81442591"/>
<comment type="similarity">
    <text evidence="1">Belongs to the asaB hydroxylase/desaturase family.</text>
</comment>
<evidence type="ECO:0000313" key="2">
    <source>
        <dbReference type="EMBL" id="KAJ5364786.1"/>
    </source>
</evidence>
<protein>
    <submittedName>
        <fullName evidence="2">Uncharacterized protein</fullName>
    </submittedName>
</protein>
<dbReference type="Proteomes" id="UP001147782">
    <property type="component" value="Unassembled WGS sequence"/>
</dbReference>
<dbReference type="PANTHER" id="PTHR34598:SF3">
    <property type="entry name" value="OXIDOREDUCTASE AN1597"/>
    <property type="match status" value="1"/>
</dbReference>
<dbReference type="InterPro" id="IPR044053">
    <property type="entry name" value="AsaB-like"/>
</dbReference>
<comment type="caution">
    <text evidence="2">The sequence shown here is derived from an EMBL/GenBank/DDBJ whole genome shotgun (WGS) entry which is preliminary data.</text>
</comment>
<dbReference type="EMBL" id="JAPZBS010000008">
    <property type="protein sequence ID" value="KAJ5364786.1"/>
    <property type="molecule type" value="Genomic_DNA"/>
</dbReference>
<evidence type="ECO:0000313" key="3">
    <source>
        <dbReference type="Proteomes" id="UP001147782"/>
    </source>
</evidence>
<reference evidence="2" key="1">
    <citation type="submission" date="2022-11" db="EMBL/GenBank/DDBJ databases">
        <authorList>
            <person name="Petersen C."/>
        </authorList>
    </citation>
    <scope>NUCLEOTIDE SEQUENCE</scope>
    <source>
        <strain evidence="2">IBT 29864</strain>
    </source>
</reference>
<dbReference type="RefSeq" id="XP_056552412.1">
    <property type="nucleotide sequence ID" value="XM_056703412.1"/>
</dbReference>
<name>A0A9W9RQZ4_9EURO</name>